<feature type="binding site" evidence="12">
    <location>
        <position position="39"/>
    </location>
    <ligand>
        <name>a divalent metal cation</name>
        <dbReference type="ChEBI" id="CHEBI:60240"/>
    </ligand>
</feature>
<feature type="binding site" evidence="13">
    <location>
        <begin position="201"/>
        <end position="202"/>
    </location>
    <ligand>
        <name>substrate</name>
    </ligand>
</feature>
<evidence type="ECO:0000256" key="13">
    <source>
        <dbReference type="PIRSR" id="PIRSR001461-3"/>
    </source>
</evidence>
<keyword evidence="8 12" id="KW-0479">Metal-binding</keyword>
<evidence type="ECO:0000256" key="6">
    <source>
        <dbReference type="ARBA" id="ARBA00009541"/>
    </source>
</evidence>
<evidence type="ECO:0000313" key="15">
    <source>
        <dbReference type="Proteomes" id="UP000565205"/>
    </source>
</evidence>
<evidence type="ECO:0000313" key="14">
    <source>
        <dbReference type="EMBL" id="NVN32233.1"/>
    </source>
</evidence>
<dbReference type="AlphaFoldDB" id="A0A850NRV1"/>
<evidence type="ECO:0000256" key="4">
    <source>
        <dbReference type="ARBA" id="ARBA00001947"/>
    </source>
</evidence>
<feature type="binding site" evidence="12">
    <location>
        <position position="179"/>
    </location>
    <ligand>
        <name>a divalent metal cation</name>
        <dbReference type="ChEBI" id="CHEBI:60240"/>
    </ligand>
</feature>
<evidence type="ECO:0000256" key="5">
    <source>
        <dbReference type="ARBA" id="ARBA00001954"/>
    </source>
</evidence>
<dbReference type="InterPro" id="IPR013785">
    <property type="entry name" value="Aldolase_TIM"/>
</dbReference>
<keyword evidence="12" id="KW-0464">Manganese</keyword>
<evidence type="ECO:0000256" key="9">
    <source>
        <dbReference type="ARBA" id="ARBA00023235"/>
    </source>
</evidence>
<dbReference type="PANTHER" id="PTHR11749">
    <property type="entry name" value="RIBULOSE-5-PHOSPHATE-3-EPIMERASE"/>
    <property type="match status" value="1"/>
</dbReference>
<comment type="catalytic activity">
    <reaction evidence="1">
        <text>D-ribulose 5-phosphate = D-xylulose 5-phosphate</text>
        <dbReference type="Rhea" id="RHEA:13677"/>
        <dbReference type="ChEBI" id="CHEBI:57737"/>
        <dbReference type="ChEBI" id="CHEBI:58121"/>
        <dbReference type="EC" id="5.1.3.1"/>
    </reaction>
</comment>
<dbReference type="SUPFAM" id="SSF51366">
    <property type="entry name" value="Ribulose-phoshate binding barrel"/>
    <property type="match status" value="1"/>
</dbReference>
<dbReference type="GO" id="GO:0004750">
    <property type="term" value="F:D-ribulose-phosphate 3-epimerase activity"/>
    <property type="evidence" value="ECO:0007669"/>
    <property type="project" value="UniProtKB-UniRule"/>
</dbReference>
<dbReference type="NCBIfam" id="NF004076">
    <property type="entry name" value="PRK05581.1-4"/>
    <property type="match status" value="1"/>
</dbReference>
<feature type="binding site" evidence="13">
    <location>
        <position position="181"/>
    </location>
    <ligand>
        <name>substrate</name>
    </ligand>
</feature>
<dbReference type="PROSITE" id="PS01085">
    <property type="entry name" value="RIBUL_P_3_EPIMER_1"/>
    <property type="match status" value="1"/>
</dbReference>
<dbReference type="GO" id="GO:0005975">
    <property type="term" value="P:carbohydrate metabolic process"/>
    <property type="evidence" value="ECO:0007669"/>
    <property type="project" value="InterPro"/>
</dbReference>
<dbReference type="PIRSF" id="PIRSF001461">
    <property type="entry name" value="RPE"/>
    <property type="match status" value="1"/>
</dbReference>
<keyword evidence="9 14" id="KW-0413">Isomerase</keyword>
<dbReference type="InterPro" id="IPR026019">
    <property type="entry name" value="Ribul_P_3_epim"/>
</dbReference>
<dbReference type="Pfam" id="PF00834">
    <property type="entry name" value="Ribul_P_3_epim"/>
    <property type="match status" value="1"/>
</dbReference>
<evidence type="ECO:0000256" key="3">
    <source>
        <dbReference type="ARBA" id="ARBA00001941"/>
    </source>
</evidence>
<feature type="binding site" evidence="12">
    <location>
        <position position="70"/>
    </location>
    <ligand>
        <name>a divalent metal cation</name>
        <dbReference type="ChEBI" id="CHEBI:60240"/>
    </ligand>
</feature>
<accession>A0A850NRV1</accession>
<feature type="binding site" evidence="13">
    <location>
        <position position="70"/>
    </location>
    <ligand>
        <name>substrate</name>
    </ligand>
</feature>
<dbReference type="InterPro" id="IPR000056">
    <property type="entry name" value="Ribul_P_3_epim-like"/>
</dbReference>
<comment type="cofactor">
    <cofactor evidence="12">
        <name>a divalent metal cation</name>
        <dbReference type="ChEBI" id="CHEBI:60240"/>
    </cofactor>
    <text evidence="12">Binds 1 divalent metal cation per subunit.</text>
</comment>
<comment type="cofactor">
    <cofactor evidence="5">
        <name>Fe(2+)</name>
        <dbReference type="ChEBI" id="CHEBI:29033"/>
    </cofactor>
</comment>
<keyword evidence="12" id="KW-0170">Cobalt</keyword>
<proteinExistence type="inferred from homology"/>
<comment type="caution">
    <text evidence="14">The sequence shown here is derived from an EMBL/GenBank/DDBJ whole genome shotgun (WGS) entry which is preliminary data.</text>
</comment>
<evidence type="ECO:0000256" key="1">
    <source>
        <dbReference type="ARBA" id="ARBA00001782"/>
    </source>
</evidence>
<feature type="non-terminal residue" evidence="14">
    <location>
        <position position="226"/>
    </location>
</feature>
<reference evidence="14 15" key="1">
    <citation type="submission" date="2020-06" db="EMBL/GenBank/DDBJ databases">
        <title>Description of novel acetic acid bacteria.</title>
        <authorList>
            <person name="Sombolestani A."/>
        </authorList>
    </citation>
    <scope>NUCLEOTIDE SEQUENCE [LARGE SCALE GENOMIC DNA]</scope>
    <source>
        <strain evidence="14 15">LMG 26838</strain>
    </source>
</reference>
<sequence length="226" mass="23677">MIPKHSALIAPSLLAGDFSRAAEEAAAVEAAGADLLHLDVMDGHFVPNITFGAQFIKALRPKTKLFFDVHLMVAPVDAHLKAFADAGADRIHVHVEAGPHLHRTLQAIRDLGCTAGVAINPATPAVAVAEVLDLVDAILVMTVNPGWGGQKFITSTLPKITRLREMADATGRDIAVQMDGGIDLETIGPAHAAGADRYVAGSAIFGTGDYARAIDGLRRAALATVR</sequence>
<name>A0A850NRV1_9PROT</name>
<dbReference type="GO" id="GO:0006098">
    <property type="term" value="P:pentose-phosphate shunt"/>
    <property type="evidence" value="ECO:0007669"/>
    <property type="project" value="UniProtKB-UniRule"/>
</dbReference>
<dbReference type="GO" id="GO:0005737">
    <property type="term" value="C:cytoplasm"/>
    <property type="evidence" value="ECO:0007669"/>
    <property type="project" value="UniProtKB-ARBA"/>
</dbReference>
<protein>
    <recommendedName>
        <fullName evidence="7 10">Ribulose-phosphate 3-epimerase</fullName>
        <ecNumber evidence="7 10">5.1.3.1</ecNumber>
    </recommendedName>
</protein>
<dbReference type="HAMAP" id="MF_02227">
    <property type="entry name" value="RPE"/>
    <property type="match status" value="1"/>
</dbReference>
<evidence type="ECO:0000256" key="10">
    <source>
        <dbReference type="NCBIfam" id="TIGR01163"/>
    </source>
</evidence>
<dbReference type="PROSITE" id="PS01086">
    <property type="entry name" value="RIBUL_P_3_EPIMER_2"/>
    <property type="match status" value="1"/>
</dbReference>
<evidence type="ECO:0000256" key="11">
    <source>
        <dbReference type="PIRSR" id="PIRSR001461-1"/>
    </source>
</evidence>
<evidence type="ECO:0000256" key="8">
    <source>
        <dbReference type="ARBA" id="ARBA00022723"/>
    </source>
</evidence>
<dbReference type="EC" id="5.1.3.1" evidence="7 10"/>
<comment type="cofactor">
    <cofactor evidence="3">
        <name>Co(2+)</name>
        <dbReference type="ChEBI" id="CHEBI:48828"/>
    </cofactor>
</comment>
<dbReference type="Proteomes" id="UP000565205">
    <property type="component" value="Unassembled WGS sequence"/>
</dbReference>
<evidence type="ECO:0000256" key="2">
    <source>
        <dbReference type="ARBA" id="ARBA00001936"/>
    </source>
</evidence>
<feature type="active site" description="Proton acceptor" evidence="11">
    <location>
        <position position="39"/>
    </location>
</feature>
<comment type="similarity">
    <text evidence="6">Belongs to the ribulose-phosphate 3-epimerase family.</text>
</comment>
<keyword evidence="12" id="KW-0862">Zinc</keyword>
<comment type="cofactor">
    <cofactor evidence="4">
        <name>Zn(2+)</name>
        <dbReference type="ChEBI" id="CHEBI:29105"/>
    </cofactor>
</comment>
<feature type="binding site" evidence="13">
    <location>
        <position position="12"/>
    </location>
    <ligand>
        <name>substrate</name>
    </ligand>
</feature>
<feature type="binding site" evidence="12">
    <location>
        <position position="37"/>
    </location>
    <ligand>
        <name>a divalent metal cation</name>
        <dbReference type="ChEBI" id="CHEBI:60240"/>
    </ligand>
</feature>
<comment type="cofactor">
    <cofactor evidence="2">
        <name>Mn(2+)</name>
        <dbReference type="ChEBI" id="CHEBI:29035"/>
    </cofactor>
</comment>
<organism evidence="14 15">
    <name type="scientific">Endobacter medicaginis</name>
    <dbReference type="NCBI Taxonomy" id="1181271"/>
    <lineage>
        <taxon>Bacteria</taxon>
        <taxon>Pseudomonadati</taxon>
        <taxon>Pseudomonadota</taxon>
        <taxon>Alphaproteobacteria</taxon>
        <taxon>Acetobacterales</taxon>
        <taxon>Acetobacteraceae</taxon>
        <taxon>Endobacter</taxon>
    </lineage>
</organism>
<dbReference type="FunFam" id="3.20.20.70:FF:000004">
    <property type="entry name" value="Ribulose-phosphate 3-epimerase"/>
    <property type="match status" value="1"/>
</dbReference>
<dbReference type="RefSeq" id="WP_176626998.1">
    <property type="nucleotide sequence ID" value="NZ_JABXXQ010000719.1"/>
</dbReference>
<dbReference type="EMBL" id="JABXXQ010000719">
    <property type="protein sequence ID" value="NVN32233.1"/>
    <property type="molecule type" value="Genomic_DNA"/>
</dbReference>
<evidence type="ECO:0000256" key="12">
    <source>
        <dbReference type="PIRSR" id="PIRSR001461-2"/>
    </source>
</evidence>
<dbReference type="Gene3D" id="3.20.20.70">
    <property type="entry name" value="Aldolase class I"/>
    <property type="match status" value="1"/>
</dbReference>
<evidence type="ECO:0000256" key="7">
    <source>
        <dbReference type="ARBA" id="ARBA00013188"/>
    </source>
</evidence>
<dbReference type="NCBIfam" id="TIGR01163">
    <property type="entry name" value="rpe"/>
    <property type="match status" value="1"/>
</dbReference>
<dbReference type="CDD" id="cd00429">
    <property type="entry name" value="RPE"/>
    <property type="match status" value="1"/>
</dbReference>
<feature type="binding site" evidence="13">
    <location>
        <begin position="146"/>
        <end position="149"/>
    </location>
    <ligand>
        <name>substrate</name>
    </ligand>
</feature>
<feature type="active site" description="Proton donor" evidence="11">
    <location>
        <position position="179"/>
    </location>
</feature>
<dbReference type="GO" id="GO:0046872">
    <property type="term" value="F:metal ion binding"/>
    <property type="evidence" value="ECO:0007669"/>
    <property type="project" value="UniProtKB-KW"/>
</dbReference>
<gene>
    <name evidence="14" type="ORF">HUK83_18060</name>
</gene>
<dbReference type="InterPro" id="IPR011060">
    <property type="entry name" value="RibuloseP-bd_barrel"/>
</dbReference>